<evidence type="ECO:0000256" key="15">
    <source>
        <dbReference type="ARBA" id="ARBA00064578"/>
    </source>
</evidence>
<feature type="compositionally biased region" description="Polar residues" evidence="17">
    <location>
        <begin position="1150"/>
        <end position="1180"/>
    </location>
</feature>
<evidence type="ECO:0000256" key="5">
    <source>
        <dbReference type="ARBA" id="ARBA00022723"/>
    </source>
</evidence>
<sequence length="1573" mass="171552">MDDSELDFVDLCSKLLRRVRKKAGEPGRQSRKAEQQSCSQATRGDKRKNNKQDENSGSRSSATQPIGSEMVCGGTGCDSGNAAQSSALPSADGDLRAKDKVLLRMREFKRTCPQKMVHSNRIGPINKDDCILAAQHQKGDKPTSPRSGPHSEPPESDEALALRLQQELDREAAEAQIVDLEDGGLFFCQICHRDLSHLTPGGRTQHINRCLDQNEQSGPSLPPPSAVPDCPICGKTFKSQKSRSVHLKRCSADMGVSPADLLQALQRQAEESRSSTTANTHTQPGGNKRKGPSKPDLPARKKPRKKIRPLDEETMMALALSSSLLDQQKEQQAKSGPCHSSTTPLLKWKQDAAKRCVKNKKVAVPRPPPLLLLQDAETALARLQERVSTLLLRRRAPSPPTPTRCPSSLPCWTGDAPLWQKSTLLDGGSTCQSDFYAAELQHLFTPVESAKVDAVSSSTSKKPESSVPPVLPSCSQTVSSGPSTPGTGELRVGSQALRDLVELTEDCMTLTQYGCSDKAKQLSGFIQEEELEDPAEPTDDTSSSQTVRRSDYPDKASGSHESVALSRLSSDLSSMVNNPQLSDLQLQVDNGEIFFAHSFMVYARCPLLAEMVHESGFGVQEEGMPAAQRVLLSDVSSQAVLVLLHYLYSAHCSIAASLRPHVLELASRFDLQELERLCLLQPETMAVVGGDDIHENQEENANNQTDLAFMELLRSMWNDEDEDTGDSDGVDAGGQSEEDREEDGVTAGDREIHEEHVNEEELEEIYEFAATQRQRLEQQSTMEEEDDEEDAEQGGDAAFTNLKPNLQLEPEPSLDRSHSRLFSQSWGVYDEGDNSSKSGMPLPHPAPHGATFATSGRTLLQSSVSVVDELSLNLPIPGPSPGQAAHRQDDGDGRVVAAESMDASLKRESRGPHSICIPLSPDSPAKKDEPELIVLSDSSEEMEENCRLSPQSYTRIKSSQNPSPKESICNFQFSPGDPEGCSPELSWLIPSTPLQSGRNTKTRSVQTNSSMCRTQLFPRGDSSPPASPLKNKVQTFNGPLKPSASAGDTASRESSPKQSKNLLSILSSDLKVSPEKCWNPNKNTEVFAAPRSFRDSSKHETPLQLRFQPCSSTPLHTELLQSPVPPGASPLNMDPEKQSVSGQMKERTSLESLENTESGSFQLSPVSNPSDPPSAESNVQHGLKTTGGRNEQEEIEGMDCSNEMMGKISVADVSFHQSFMDEPPIAFNDSWGLDPSTEANPGCFSLRLEDTEESSPRERPGSFSTSRPPSSNSIQSPAPHPGSLIPSEVDNGLLDSKIWDSWEGDEEEEEGLPLSQRVNPAAQLKTPRSFKHKRRHSVVPITPMPYYSDMDTPELKNKLSSFGVRPLPKRQMVLKLKEIHQYTHQLASSDSEEEEAPGAKPPLIRVVSCAQTGLFKEPTAPATTSPIRTDQAEDDELLSASQGSNNSSTAASEESERSNPELVLSSDGDSDNDVSSSQAASRLQDRLQAVRSFILSDSNLYSRILQYQPLVLSQLQQQLKAAGIRLGAAKLVDYLDSQCITFTTAKPGHSAASRIRGKKTGRGTRGRSRKNCA</sequence>
<comment type="subunit">
    <text evidence="15">Forms a heterodimer with SLX1A/GIYD1. Interacts with ERCC4/XPF; catalytic subunit of the ERCC4-ERCC1 endonuclease. Interacts with MUS81; catalytic subunit of the MUS81-EME1 endonuclease. Interacts with MSH2; component of the MSH2-MSH3 mismatch repair complex. Interacts with TERF2-TERF2IP. Interacts with PLK1 and SLX4IP.</text>
</comment>
<keyword evidence="20" id="KW-1185">Reference proteome</keyword>
<keyword evidence="12" id="KW-0234">DNA repair</keyword>
<feature type="region of interest" description="Disordered" evidence="17">
    <location>
        <begin position="831"/>
        <end position="852"/>
    </location>
</feature>
<keyword evidence="5" id="KW-0479">Metal-binding</keyword>
<keyword evidence="11" id="KW-0233">DNA recombination</keyword>
<evidence type="ECO:0000256" key="8">
    <source>
        <dbReference type="ARBA" id="ARBA00022771"/>
    </source>
</evidence>
<evidence type="ECO:0000256" key="16">
    <source>
        <dbReference type="ARBA" id="ARBA00076095"/>
    </source>
</evidence>
<feature type="region of interest" description="Disordered" evidence="17">
    <location>
        <begin position="719"/>
        <end position="760"/>
    </location>
</feature>
<dbReference type="CDD" id="cd22999">
    <property type="entry name" value="SAP_SLX4"/>
    <property type="match status" value="1"/>
</dbReference>
<feature type="region of interest" description="Disordered" evidence="17">
    <location>
        <begin position="1437"/>
        <end position="1480"/>
    </location>
</feature>
<evidence type="ECO:0000313" key="19">
    <source>
        <dbReference type="EMBL" id="KAK5617250.1"/>
    </source>
</evidence>
<evidence type="ECO:0000256" key="2">
    <source>
        <dbReference type="ARBA" id="ARBA00006661"/>
    </source>
</evidence>
<dbReference type="Pfam" id="PF09494">
    <property type="entry name" value="Slx4"/>
    <property type="match status" value="1"/>
</dbReference>
<dbReference type="SUPFAM" id="SSF54695">
    <property type="entry name" value="POZ domain"/>
    <property type="match status" value="1"/>
</dbReference>
<feature type="compositionally biased region" description="Basic and acidic residues" evidence="17">
    <location>
        <begin position="1092"/>
        <end position="1101"/>
    </location>
</feature>
<feature type="domain" description="BTB" evidence="18">
    <location>
        <begin position="582"/>
        <end position="656"/>
    </location>
</feature>
<feature type="region of interest" description="Disordered" evidence="17">
    <location>
        <begin position="874"/>
        <end position="893"/>
    </location>
</feature>
<evidence type="ECO:0000256" key="3">
    <source>
        <dbReference type="ARBA" id="ARBA00022499"/>
    </source>
</evidence>
<feature type="compositionally biased region" description="Polar residues" evidence="17">
    <location>
        <begin position="57"/>
        <end position="66"/>
    </location>
</feature>
<evidence type="ECO:0000256" key="14">
    <source>
        <dbReference type="ARBA" id="ARBA00029496"/>
    </source>
</evidence>
<proteinExistence type="inferred from homology"/>
<evidence type="ECO:0000256" key="11">
    <source>
        <dbReference type="ARBA" id="ARBA00023172"/>
    </source>
</evidence>
<feature type="region of interest" description="Disordered" evidence="17">
    <location>
        <begin position="774"/>
        <end position="818"/>
    </location>
</feature>
<feature type="compositionally biased region" description="Acidic residues" evidence="17">
    <location>
        <begin position="1302"/>
        <end position="1311"/>
    </location>
</feature>
<dbReference type="GO" id="GO:0033557">
    <property type="term" value="C:Slx1-Slx4 complex"/>
    <property type="evidence" value="ECO:0007669"/>
    <property type="project" value="InterPro"/>
</dbReference>
<protein>
    <recommendedName>
        <fullName evidence="14">Structure-specific endonuclease subunit SLX4</fullName>
    </recommendedName>
    <alternativeName>
        <fullName evidence="16">BTB/POZ domain-containing protein 12</fullName>
    </alternativeName>
</protein>
<comment type="caution">
    <text evidence="19">The sequence shown here is derived from an EMBL/GenBank/DDBJ whole genome shotgun (WGS) entry which is preliminary data.</text>
</comment>
<organism evidence="19 20">
    <name type="scientific">Crenichthys baileyi</name>
    <name type="common">White River springfish</name>
    <dbReference type="NCBI Taxonomy" id="28760"/>
    <lineage>
        <taxon>Eukaryota</taxon>
        <taxon>Metazoa</taxon>
        <taxon>Chordata</taxon>
        <taxon>Craniata</taxon>
        <taxon>Vertebrata</taxon>
        <taxon>Euteleostomi</taxon>
        <taxon>Actinopterygii</taxon>
        <taxon>Neopterygii</taxon>
        <taxon>Teleostei</taxon>
        <taxon>Neoteleostei</taxon>
        <taxon>Acanthomorphata</taxon>
        <taxon>Ovalentaria</taxon>
        <taxon>Atherinomorphae</taxon>
        <taxon>Cyprinodontiformes</taxon>
        <taxon>Goodeidae</taxon>
        <taxon>Crenichthys</taxon>
    </lineage>
</organism>
<feature type="region of interest" description="Disordered" evidence="17">
    <location>
        <begin position="135"/>
        <end position="157"/>
    </location>
</feature>
<evidence type="ECO:0000256" key="9">
    <source>
        <dbReference type="ARBA" id="ARBA00022833"/>
    </source>
</evidence>
<accession>A0AAV9S7G6</accession>
<feature type="compositionally biased region" description="Acidic residues" evidence="17">
    <location>
        <begin position="529"/>
        <end position="539"/>
    </location>
</feature>
<keyword evidence="8" id="KW-0863">Zinc-finger</keyword>
<dbReference type="GO" id="GO:0032206">
    <property type="term" value="P:positive regulation of telomere maintenance"/>
    <property type="evidence" value="ECO:0007669"/>
    <property type="project" value="UniProtKB-ARBA"/>
</dbReference>
<dbReference type="Proteomes" id="UP001311232">
    <property type="component" value="Unassembled WGS sequence"/>
</dbReference>
<feature type="compositionally biased region" description="Polar residues" evidence="17">
    <location>
        <begin position="1056"/>
        <end position="1067"/>
    </location>
</feature>
<dbReference type="Gene3D" id="3.30.710.10">
    <property type="entry name" value="Potassium Channel Kv1.1, Chain A"/>
    <property type="match status" value="1"/>
</dbReference>
<dbReference type="GO" id="GO:0006260">
    <property type="term" value="P:DNA replication"/>
    <property type="evidence" value="ECO:0007669"/>
    <property type="project" value="InterPro"/>
</dbReference>
<evidence type="ECO:0000256" key="17">
    <source>
        <dbReference type="SAM" id="MobiDB-lite"/>
    </source>
</evidence>
<feature type="compositionally biased region" description="Low complexity" evidence="17">
    <location>
        <begin position="1261"/>
        <end position="1277"/>
    </location>
</feature>
<feature type="region of interest" description="Disordered" evidence="17">
    <location>
        <begin position="1550"/>
        <end position="1573"/>
    </location>
</feature>
<name>A0AAV9S7G6_9TELE</name>
<feature type="compositionally biased region" description="Basic residues" evidence="17">
    <location>
        <begin position="1328"/>
        <end position="1337"/>
    </location>
</feature>
<feature type="region of interest" description="Disordered" evidence="17">
    <location>
        <begin position="900"/>
        <end position="1196"/>
    </location>
</feature>
<dbReference type="EMBL" id="JAHHUM010000763">
    <property type="protein sequence ID" value="KAK5617250.1"/>
    <property type="molecule type" value="Genomic_DNA"/>
</dbReference>
<dbReference type="PROSITE" id="PS50097">
    <property type="entry name" value="BTB"/>
    <property type="match status" value="1"/>
</dbReference>
<dbReference type="SMART" id="SM00225">
    <property type="entry name" value="BTB"/>
    <property type="match status" value="1"/>
</dbReference>
<feature type="compositionally biased region" description="Polar residues" evidence="17">
    <location>
        <begin position="992"/>
        <end position="1013"/>
    </location>
</feature>
<dbReference type="PANTHER" id="PTHR21541:SF3">
    <property type="entry name" value="STRUCTURE-SPECIFIC ENDONUCLEASE SUBUNIT SLX4"/>
    <property type="match status" value="1"/>
</dbReference>
<dbReference type="InterPro" id="IPR000210">
    <property type="entry name" value="BTB/POZ_dom"/>
</dbReference>
<comment type="subcellular location">
    <subcellularLocation>
        <location evidence="1">Nucleus</location>
    </subcellularLocation>
</comment>
<dbReference type="GO" id="GO:0008270">
    <property type="term" value="F:zinc ion binding"/>
    <property type="evidence" value="ECO:0007669"/>
    <property type="project" value="UniProtKB-KW"/>
</dbReference>
<evidence type="ECO:0000313" key="20">
    <source>
        <dbReference type="Proteomes" id="UP001311232"/>
    </source>
</evidence>
<feature type="compositionally biased region" description="Acidic residues" evidence="17">
    <location>
        <begin position="782"/>
        <end position="793"/>
    </location>
</feature>
<feature type="compositionally biased region" description="Acidic residues" evidence="17">
    <location>
        <begin position="719"/>
        <end position="729"/>
    </location>
</feature>
<feature type="region of interest" description="Disordered" evidence="17">
    <location>
        <begin position="1222"/>
        <end position="1337"/>
    </location>
</feature>
<evidence type="ECO:0000256" key="12">
    <source>
        <dbReference type="ARBA" id="ARBA00023204"/>
    </source>
</evidence>
<feature type="region of interest" description="Disordered" evidence="17">
    <location>
        <begin position="325"/>
        <end position="344"/>
    </location>
</feature>
<feature type="compositionally biased region" description="Polar residues" evidence="17">
    <location>
        <begin position="948"/>
        <end position="973"/>
    </location>
</feature>
<dbReference type="FunFam" id="3.30.710.10:FF:000116">
    <property type="entry name" value="SLX4 structure-specific endonuclease subunit"/>
    <property type="match status" value="1"/>
</dbReference>
<feature type="compositionally biased region" description="Polar residues" evidence="17">
    <location>
        <begin position="476"/>
        <end position="486"/>
    </location>
</feature>
<reference evidence="19 20" key="1">
    <citation type="submission" date="2021-06" db="EMBL/GenBank/DDBJ databases">
        <authorList>
            <person name="Palmer J.M."/>
        </authorList>
    </citation>
    <scope>NUCLEOTIDE SEQUENCE [LARGE SCALE GENOMIC DNA]</scope>
    <source>
        <strain evidence="19 20">MEX-2019</strain>
        <tissue evidence="19">Muscle</tissue>
    </source>
</reference>
<feature type="region of interest" description="Disordered" evidence="17">
    <location>
        <begin position="266"/>
        <end position="312"/>
    </location>
</feature>
<feature type="compositionally biased region" description="Basic and acidic residues" evidence="17">
    <location>
        <begin position="548"/>
        <end position="558"/>
    </location>
</feature>
<keyword evidence="13" id="KW-0539">Nucleus</keyword>
<evidence type="ECO:0000259" key="18">
    <source>
        <dbReference type="PROSITE" id="PS50097"/>
    </source>
</evidence>
<evidence type="ECO:0000256" key="4">
    <source>
        <dbReference type="ARBA" id="ARBA00022553"/>
    </source>
</evidence>
<comment type="similarity">
    <text evidence="2">Belongs to the SLX4 family.</text>
</comment>
<keyword evidence="9" id="KW-0862">Zinc</keyword>
<dbReference type="GO" id="GO:0000712">
    <property type="term" value="P:resolution of meiotic recombination intermediates"/>
    <property type="evidence" value="ECO:0007669"/>
    <property type="project" value="TreeGrafter"/>
</dbReference>
<keyword evidence="7" id="KW-0227">DNA damage</keyword>
<dbReference type="Pfam" id="PF00651">
    <property type="entry name" value="BTB"/>
    <property type="match status" value="1"/>
</dbReference>
<evidence type="ECO:0000256" key="6">
    <source>
        <dbReference type="ARBA" id="ARBA00022737"/>
    </source>
</evidence>
<evidence type="ECO:0000256" key="10">
    <source>
        <dbReference type="ARBA" id="ARBA00022843"/>
    </source>
</evidence>
<feature type="compositionally biased region" description="Basic residues" evidence="17">
    <location>
        <begin position="1555"/>
        <end position="1573"/>
    </location>
</feature>
<keyword evidence="3" id="KW-1017">Isopeptide bond</keyword>
<dbReference type="InterPro" id="IPR011333">
    <property type="entry name" value="SKP1/BTB/POZ_sf"/>
</dbReference>
<feature type="region of interest" description="Disordered" evidence="17">
    <location>
        <begin position="529"/>
        <end position="560"/>
    </location>
</feature>
<feature type="compositionally biased region" description="Low complexity" evidence="17">
    <location>
        <begin position="455"/>
        <end position="475"/>
    </location>
</feature>
<evidence type="ECO:0000256" key="7">
    <source>
        <dbReference type="ARBA" id="ARBA00022763"/>
    </source>
</evidence>
<dbReference type="GO" id="GO:0090656">
    <property type="term" value="P:t-circle formation"/>
    <property type="evidence" value="ECO:0007669"/>
    <property type="project" value="UniProtKB-ARBA"/>
</dbReference>
<evidence type="ECO:0000256" key="13">
    <source>
        <dbReference type="ARBA" id="ARBA00023242"/>
    </source>
</evidence>
<dbReference type="GO" id="GO:0006281">
    <property type="term" value="P:DNA repair"/>
    <property type="evidence" value="ECO:0007669"/>
    <property type="project" value="UniProtKB-KW"/>
</dbReference>
<gene>
    <name evidence="19" type="ORF">CRENBAI_009504</name>
</gene>
<feature type="region of interest" description="Disordered" evidence="17">
    <location>
        <begin position="20"/>
        <end position="76"/>
    </location>
</feature>
<feature type="region of interest" description="Disordered" evidence="17">
    <location>
        <begin position="455"/>
        <end position="492"/>
    </location>
</feature>
<feature type="compositionally biased region" description="Polar residues" evidence="17">
    <location>
        <begin position="274"/>
        <end position="285"/>
    </location>
</feature>
<keyword evidence="6" id="KW-0677">Repeat</keyword>
<keyword evidence="10" id="KW-0832">Ubl conjugation</keyword>
<dbReference type="InterPro" id="IPR018574">
    <property type="entry name" value="Structure-sp_endonuc_su_Slx4"/>
</dbReference>
<evidence type="ECO:0000256" key="1">
    <source>
        <dbReference type="ARBA" id="ARBA00004123"/>
    </source>
</evidence>
<keyword evidence="4" id="KW-0597">Phosphoprotein</keyword>
<dbReference type="PANTHER" id="PTHR21541">
    <property type="entry name" value="BTB POZ DOMAIN CONTAINING 12"/>
    <property type="match status" value="1"/>
</dbReference>